<sequence length="64" mass="7197">MVATFVSKAVLQQIVSADWYSTICLPKVITGLRKINPERIIILHQDNASSHTAQKQGSIYRKKT</sequence>
<gene>
    <name evidence="1" type="ORF">ACAOBT_LOCUS10044</name>
</gene>
<keyword evidence="2" id="KW-1185">Reference proteome</keyword>
<comment type="caution">
    <text evidence="1">The sequence shown here is derived from an EMBL/GenBank/DDBJ whole genome shotgun (WGS) entry which is preliminary data.</text>
</comment>
<proteinExistence type="predicted"/>
<name>A0A9P0P953_ACAOB</name>
<dbReference type="GO" id="GO:0003676">
    <property type="term" value="F:nucleic acid binding"/>
    <property type="evidence" value="ECO:0007669"/>
    <property type="project" value="InterPro"/>
</dbReference>
<organism evidence="1 2">
    <name type="scientific">Acanthoscelides obtectus</name>
    <name type="common">Bean weevil</name>
    <name type="synonym">Bruchus obtectus</name>
    <dbReference type="NCBI Taxonomy" id="200917"/>
    <lineage>
        <taxon>Eukaryota</taxon>
        <taxon>Metazoa</taxon>
        <taxon>Ecdysozoa</taxon>
        <taxon>Arthropoda</taxon>
        <taxon>Hexapoda</taxon>
        <taxon>Insecta</taxon>
        <taxon>Pterygota</taxon>
        <taxon>Neoptera</taxon>
        <taxon>Endopterygota</taxon>
        <taxon>Coleoptera</taxon>
        <taxon>Polyphaga</taxon>
        <taxon>Cucujiformia</taxon>
        <taxon>Chrysomeloidea</taxon>
        <taxon>Chrysomelidae</taxon>
        <taxon>Bruchinae</taxon>
        <taxon>Bruchini</taxon>
        <taxon>Acanthoscelides</taxon>
    </lineage>
</organism>
<dbReference type="InterPro" id="IPR036397">
    <property type="entry name" value="RNaseH_sf"/>
</dbReference>
<dbReference type="OrthoDB" id="8190546at2759"/>
<accession>A0A9P0P953</accession>
<dbReference type="Proteomes" id="UP001152888">
    <property type="component" value="Unassembled WGS sequence"/>
</dbReference>
<dbReference type="AlphaFoldDB" id="A0A9P0P953"/>
<dbReference type="Gene3D" id="3.30.420.10">
    <property type="entry name" value="Ribonuclease H-like superfamily/Ribonuclease H"/>
    <property type="match status" value="1"/>
</dbReference>
<evidence type="ECO:0000313" key="1">
    <source>
        <dbReference type="EMBL" id="CAH1972518.1"/>
    </source>
</evidence>
<dbReference type="EMBL" id="CAKOFQ010006799">
    <property type="protein sequence ID" value="CAH1972518.1"/>
    <property type="molecule type" value="Genomic_DNA"/>
</dbReference>
<evidence type="ECO:0000313" key="2">
    <source>
        <dbReference type="Proteomes" id="UP001152888"/>
    </source>
</evidence>
<protein>
    <submittedName>
        <fullName evidence="1">Uncharacterized protein</fullName>
    </submittedName>
</protein>
<reference evidence="1" key="1">
    <citation type="submission" date="2022-03" db="EMBL/GenBank/DDBJ databases">
        <authorList>
            <person name="Sayadi A."/>
        </authorList>
    </citation>
    <scope>NUCLEOTIDE SEQUENCE</scope>
</reference>